<dbReference type="GO" id="GO:0004497">
    <property type="term" value="F:monooxygenase activity"/>
    <property type="evidence" value="ECO:0007669"/>
    <property type="project" value="UniProtKB-KW"/>
</dbReference>
<dbReference type="InterPro" id="IPR007138">
    <property type="entry name" value="ABM_dom"/>
</dbReference>
<comment type="caution">
    <text evidence="2">The sequence shown here is derived from an EMBL/GenBank/DDBJ whole genome shotgun (WGS) entry which is preliminary data.</text>
</comment>
<evidence type="ECO:0000313" key="3">
    <source>
        <dbReference type="Proteomes" id="UP000308054"/>
    </source>
</evidence>
<keyword evidence="2" id="KW-0560">Oxidoreductase</keyword>
<keyword evidence="3" id="KW-1185">Reference proteome</keyword>
<dbReference type="InterPro" id="IPR011008">
    <property type="entry name" value="Dimeric_a/b-barrel"/>
</dbReference>
<proteinExistence type="predicted"/>
<keyword evidence="2" id="KW-0503">Monooxygenase</keyword>
<evidence type="ECO:0000259" key="1">
    <source>
        <dbReference type="Pfam" id="PF03992"/>
    </source>
</evidence>
<evidence type="ECO:0000313" key="2">
    <source>
        <dbReference type="EMBL" id="TGY87900.1"/>
    </source>
</evidence>
<gene>
    <name evidence="2" type="ORF">E5163_13365</name>
</gene>
<dbReference type="SUPFAM" id="SSF54909">
    <property type="entry name" value="Dimeric alpha+beta barrel"/>
    <property type="match status" value="1"/>
</dbReference>
<dbReference type="Pfam" id="PF03992">
    <property type="entry name" value="ABM"/>
    <property type="match status" value="1"/>
</dbReference>
<dbReference type="Gene3D" id="3.30.70.100">
    <property type="match status" value="1"/>
</dbReference>
<accession>A0A4S2GXJ1</accession>
<organism evidence="2 3">
    <name type="scientific">Marinicauda algicola</name>
    <dbReference type="NCBI Taxonomy" id="2029849"/>
    <lineage>
        <taxon>Bacteria</taxon>
        <taxon>Pseudomonadati</taxon>
        <taxon>Pseudomonadota</taxon>
        <taxon>Alphaproteobacteria</taxon>
        <taxon>Maricaulales</taxon>
        <taxon>Maricaulaceae</taxon>
        <taxon>Marinicauda</taxon>
    </lineage>
</organism>
<dbReference type="EMBL" id="SRXW01000004">
    <property type="protein sequence ID" value="TGY87900.1"/>
    <property type="molecule type" value="Genomic_DNA"/>
</dbReference>
<dbReference type="AlphaFoldDB" id="A0A4S2GXJ1"/>
<dbReference type="RefSeq" id="WP_135996820.1">
    <property type="nucleotide sequence ID" value="NZ_CP071057.1"/>
</dbReference>
<sequence length="99" mass="11034">MYVTIWSYRVPAENREDFIAAYRADGTWAALFGRAGGYLGTGLFQSPDDPELFLTIDRWASAAAFDAFKREFGEAYADLDRACDGLTAHEAWIGELGRT</sequence>
<reference evidence="2 3" key="1">
    <citation type="journal article" date="2017" name="Int. J. Syst. Evol. Microbiol.">
        <title>Marinicauda algicola sp. nov., isolated from a marine red alga Rhodosorus marinus.</title>
        <authorList>
            <person name="Jeong S.E."/>
            <person name="Jeon S.H."/>
            <person name="Chun B.H."/>
            <person name="Kim D.W."/>
            <person name="Jeon C.O."/>
        </authorList>
    </citation>
    <scope>NUCLEOTIDE SEQUENCE [LARGE SCALE GENOMIC DNA]</scope>
    <source>
        <strain evidence="2 3">JCM 31718</strain>
    </source>
</reference>
<dbReference type="Proteomes" id="UP000308054">
    <property type="component" value="Unassembled WGS sequence"/>
</dbReference>
<protein>
    <submittedName>
        <fullName evidence="2">Antibiotic biosynthesis monooxygenase</fullName>
    </submittedName>
</protein>
<name>A0A4S2GXJ1_9PROT</name>
<feature type="domain" description="ABM" evidence="1">
    <location>
        <begin position="1"/>
        <end position="70"/>
    </location>
</feature>
<dbReference type="OrthoDB" id="120886at2"/>